<reference evidence="2" key="2">
    <citation type="submission" date="2016-10" db="EMBL/GenBank/DDBJ databases">
        <authorList>
            <person name="de Groot N.N."/>
        </authorList>
    </citation>
    <scope>NUCLEOTIDE SEQUENCE [LARGE SCALE GENOMIC DNA]</scope>
    <source>
        <strain evidence="2">DSM 22530</strain>
    </source>
</reference>
<dbReference type="EMBL" id="FOMR01000008">
    <property type="protein sequence ID" value="SFE07522.1"/>
    <property type="molecule type" value="Genomic_DNA"/>
</dbReference>
<accession>A0A1I1ZN78</accession>
<proteinExistence type="predicted"/>
<dbReference type="AlphaFoldDB" id="A0A1I1ZN78"/>
<protein>
    <submittedName>
        <fullName evidence="2">Uncharacterized protein</fullName>
    </submittedName>
</protein>
<evidence type="ECO:0000313" key="1">
    <source>
        <dbReference type="EMBL" id="SFE07522.1"/>
    </source>
</evidence>
<dbReference type="EMBL" id="FOMR01000013">
    <property type="protein sequence ID" value="SFE33105.1"/>
    <property type="molecule type" value="Genomic_DNA"/>
</dbReference>
<reference evidence="3" key="1">
    <citation type="submission" date="2016-10" db="EMBL/GenBank/DDBJ databases">
        <authorList>
            <person name="Varghese N."/>
            <person name="Submissions S."/>
        </authorList>
    </citation>
    <scope>NUCLEOTIDE SEQUENCE [LARGE SCALE GENOMIC DNA]</scope>
    <source>
        <strain evidence="3">DSM 22530</strain>
    </source>
</reference>
<evidence type="ECO:0000313" key="3">
    <source>
        <dbReference type="Proteomes" id="UP000199474"/>
    </source>
</evidence>
<gene>
    <name evidence="1" type="ORF">SAMN05216238_1081</name>
    <name evidence="2" type="ORF">SAMN05216238_1131</name>
</gene>
<feature type="non-terminal residue" evidence="2">
    <location>
        <position position="1"/>
    </location>
</feature>
<evidence type="ECO:0000313" key="2">
    <source>
        <dbReference type="EMBL" id="SFE33105.1"/>
    </source>
</evidence>
<name>A0A1I1ZN78_9BACI</name>
<dbReference type="Proteomes" id="UP000199474">
    <property type="component" value="Unassembled WGS sequence"/>
</dbReference>
<organism evidence="2 3">
    <name type="scientific">Lentibacillus persicus</name>
    <dbReference type="NCBI Taxonomy" id="640948"/>
    <lineage>
        <taxon>Bacteria</taxon>
        <taxon>Bacillati</taxon>
        <taxon>Bacillota</taxon>
        <taxon>Bacilli</taxon>
        <taxon>Bacillales</taxon>
        <taxon>Bacillaceae</taxon>
        <taxon>Lentibacillus</taxon>
    </lineage>
</organism>
<keyword evidence="3" id="KW-1185">Reference proteome</keyword>
<sequence>PYQHSKDDAYSNLIILHESVHRLIHLKDNEKIKTLIKILELSKKQIQKVNELRKQCENDLILN</sequence>